<organism evidence="1 2">
    <name type="scientific">Clostridium carboxidivorans P7</name>
    <dbReference type="NCBI Taxonomy" id="536227"/>
    <lineage>
        <taxon>Bacteria</taxon>
        <taxon>Bacillati</taxon>
        <taxon>Bacillota</taxon>
        <taxon>Clostridia</taxon>
        <taxon>Eubacteriales</taxon>
        <taxon>Clostridiaceae</taxon>
        <taxon>Clostridium</taxon>
    </lineage>
</organism>
<protein>
    <submittedName>
        <fullName evidence="1">Uncharacterized protein</fullName>
    </submittedName>
</protein>
<comment type="caution">
    <text evidence="1">The sequence shown here is derived from an EMBL/GenBank/DDBJ whole genome shotgun (WGS) entry which is preliminary data.</text>
</comment>
<accession>C6PRK3</accession>
<dbReference type="Proteomes" id="UP000004198">
    <property type="component" value="Unassembled WGS sequence"/>
</dbReference>
<proteinExistence type="predicted"/>
<sequence>MERTYNVFVDNGLFVAANILDKKVEDVTINDLKNNTKLFGEKVYKFTTSDRYKKISSMSFHNSAFDQPAYRTNRKEKIQEQFGVIMDNVGEDEYCCICGNKNIEFSKPENFLTKLNRAFIINCVADTFYNHSNNLSTVNICPVCILLGMLSTLNMRKSGYIVLFNSMNNDFMYGLTQRRENEFCQKQFNSSGVKGDNTLELQNEILDLIVKEKGKDSLKVYKVNNGKGEFYNEELLSAEYIQLLYEIYSEGLIYEFNQSGLFYNMLKGNLNRTYLYKLIDFEKCEIKYSKKLLIMLEGKLNKLNKSLNEIIQSICKKICKIGCKDCLIQLKNVSNYNKFVELILNWQESYSDKKQESLLKNQEEFDIITDRKNYYSIKNKIMFELILNKGVL</sequence>
<dbReference type="AlphaFoldDB" id="C6PRK3"/>
<evidence type="ECO:0000313" key="1">
    <source>
        <dbReference type="EMBL" id="EET88184.1"/>
    </source>
</evidence>
<dbReference type="eggNOG" id="ENOG5033XVP">
    <property type="taxonomic scope" value="Bacteria"/>
</dbReference>
<evidence type="ECO:0000313" key="2">
    <source>
        <dbReference type="Proteomes" id="UP000004198"/>
    </source>
</evidence>
<name>C6PRK3_9CLOT</name>
<dbReference type="RefSeq" id="WP_007060305.1">
    <property type="nucleotide sequence ID" value="NZ_ACVI01000017.1"/>
</dbReference>
<keyword evidence="2" id="KW-1185">Reference proteome</keyword>
<gene>
    <name evidence="1" type="ORF">CcarbDRAFT_1420</name>
</gene>
<reference evidence="1 2" key="1">
    <citation type="submission" date="2009-06" db="EMBL/GenBank/DDBJ databases">
        <title>The draft genome of Clostridium carboxidivorans P7.</title>
        <authorList>
            <consortium name="US DOE Joint Genome Institute (JGI-PGF)"/>
            <person name="Lucas S."/>
            <person name="Copeland A."/>
            <person name="Lapidus A."/>
            <person name="Glavina del Rio T."/>
            <person name="Tice H."/>
            <person name="Bruce D."/>
            <person name="Goodwin L."/>
            <person name="Pitluck S."/>
            <person name="Larimer F."/>
            <person name="Land M.L."/>
            <person name="Hauser L."/>
            <person name="Hemme C.L."/>
        </authorList>
    </citation>
    <scope>NUCLEOTIDE SEQUENCE [LARGE SCALE GENOMIC DNA]</scope>
    <source>
        <strain evidence="1 2">P7</strain>
    </source>
</reference>
<dbReference type="EMBL" id="ACVI01000017">
    <property type="protein sequence ID" value="EET88184.1"/>
    <property type="molecule type" value="Genomic_DNA"/>
</dbReference>